<comment type="caution">
    <text evidence="2">The sequence shown here is derived from an EMBL/GenBank/DDBJ whole genome shotgun (WGS) entry which is preliminary data.</text>
</comment>
<dbReference type="Proteomes" id="UP000321456">
    <property type="component" value="Unassembled WGS sequence"/>
</dbReference>
<reference evidence="2 3" key="1">
    <citation type="submission" date="2019-08" db="EMBL/GenBank/DDBJ databases">
        <title>Professor.</title>
        <authorList>
            <person name="Park J.S."/>
        </authorList>
    </citation>
    <scope>NUCLEOTIDE SEQUENCE [LARGE SCALE GENOMIC DNA]</scope>
    <source>
        <strain evidence="2 3">176CP5-101</strain>
    </source>
</reference>
<feature type="domain" description="DUF4440" evidence="1">
    <location>
        <begin position="42"/>
        <end position="140"/>
    </location>
</feature>
<organism evidence="2 3">
    <name type="scientific">Flagellimonas hymeniacidonis</name>
    <dbReference type="NCBI Taxonomy" id="2603628"/>
    <lineage>
        <taxon>Bacteria</taxon>
        <taxon>Pseudomonadati</taxon>
        <taxon>Bacteroidota</taxon>
        <taxon>Flavobacteriia</taxon>
        <taxon>Flavobacteriales</taxon>
        <taxon>Flavobacteriaceae</taxon>
        <taxon>Flagellimonas</taxon>
    </lineage>
</organism>
<sequence length="154" mass="17643">MRISLPLFVLLIAFGCQTNPKEDTTESIITSNDQKILRNLKEIQWPKAYREQDTVLLDNILGDDFQMVDADGNWSNKNKELEWIKEHAMQHDSFYYEIKRLDILDNGTAMICGTGHILNDSTETIYQSSNVLIKRNGAWKAIASHVSGIKKLDE</sequence>
<name>A0A5C8V752_9FLAO</name>
<dbReference type="InterPro" id="IPR032710">
    <property type="entry name" value="NTF2-like_dom_sf"/>
</dbReference>
<dbReference type="AlphaFoldDB" id="A0A5C8V752"/>
<dbReference type="PROSITE" id="PS51257">
    <property type="entry name" value="PROKAR_LIPOPROTEIN"/>
    <property type="match status" value="1"/>
</dbReference>
<dbReference type="RefSeq" id="WP_147741458.1">
    <property type="nucleotide sequence ID" value="NZ_VRUR01000001.1"/>
</dbReference>
<proteinExistence type="predicted"/>
<keyword evidence="3" id="KW-1185">Reference proteome</keyword>
<gene>
    <name evidence="2" type="ORF">FVB32_04155</name>
</gene>
<dbReference type="Gene3D" id="3.10.450.50">
    <property type="match status" value="1"/>
</dbReference>
<protein>
    <submittedName>
        <fullName evidence="2">Nuclear transport factor 2 family protein</fullName>
    </submittedName>
</protein>
<evidence type="ECO:0000313" key="3">
    <source>
        <dbReference type="Proteomes" id="UP000321456"/>
    </source>
</evidence>
<evidence type="ECO:0000259" key="1">
    <source>
        <dbReference type="Pfam" id="PF14534"/>
    </source>
</evidence>
<dbReference type="SUPFAM" id="SSF54427">
    <property type="entry name" value="NTF2-like"/>
    <property type="match status" value="1"/>
</dbReference>
<dbReference type="EMBL" id="VRUR01000001">
    <property type="protein sequence ID" value="TXN37487.1"/>
    <property type="molecule type" value="Genomic_DNA"/>
</dbReference>
<evidence type="ECO:0000313" key="2">
    <source>
        <dbReference type="EMBL" id="TXN37487.1"/>
    </source>
</evidence>
<accession>A0A5C8V752</accession>
<dbReference type="Pfam" id="PF14534">
    <property type="entry name" value="DUF4440"/>
    <property type="match status" value="1"/>
</dbReference>
<dbReference type="InterPro" id="IPR027843">
    <property type="entry name" value="DUF4440"/>
</dbReference>